<name>A0ABR2I5B0_9EUKA</name>
<protein>
    <submittedName>
        <fullName evidence="1">Uncharacterized protein</fullName>
    </submittedName>
</protein>
<evidence type="ECO:0000313" key="1">
    <source>
        <dbReference type="EMBL" id="KAK8857386.1"/>
    </source>
</evidence>
<organism evidence="1 2">
    <name type="scientific">Tritrichomonas musculus</name>
    <dbReference type="NCBI Taxonomy" id="1915356"/>
    <lineage>
        <taxon>Eukaryota</taxon>
        <taxon>Metamonada</taxon>
        <taxon>Parabasalia</taxon>
        <taxon>Tritrichomonadida</taxon>
        <taxon>Tritrichomonadidae</taxon>
        <taxon>Tritrichomonas</taxon>
    </lineage>
</organism>
<accession>A0ABR2I5B0</accession>
<proteinExistence type="predicted"/>
<evidence type="ECO:0000313" key="2">
    <source>
        <dbReference type="Proteomes" id="UP001470230"/>
    </source>
</evidence>
<keyword evidence="2" id="KW-1185">Reference proteome</keyword>
<dbReference type="Proteomes" id="UP001470230">
    <property type="component" value="Unassembled WGS sequence"/>
</dbReference>
<gene>
    <name evidence="1" type="ORF">M9Y10_015791</name>
</gene>
<comment type="caution">
    <text evidence="1">The sequence shown here is derived from an EMBL/GenBank/DDBJ whole genome shotgun (WGS) entry which is preliminary data.</text>
</comment>
<sequence>MNILPDFTFSRIGTEPLEHKFGYSRIKSRDISTLTKFIRVIALTQGIDNIMAVQKMNCFNDEVEKIHGKPNITDIKAEPRDENDELYSIGAPEDDDLLFAPQKIVLAMLSFAGFELNNIYCEKSDLIIQWLILFFEQLSEDEPVKRKIKKALSLSHANMGTNQSSQNLTRMSGQEIIKSNRQQNKKELIMTFHMLESNDFISNILFNQLLESASKKTQ</sequence>
<dbReference type="EMBL" id="JAPFFF010000020">
    <property type="protein sequence ID" value="KAK8857386.1"/>
    <property type="molecule type" value="Genomic_DNA"/>
</dbReference>
<reference evidence="1 2" key="1">
    <citation type="submission" date="2024-04" db="EMBL/GenBank/DDBJ databases">
        <title>Tritrichomonas musculus Genome.</title>
        <authorList>
            <person name="Alves-Ferreira E."/>
            <person name="Grigg M."/>
            <person name="Lorenzi H."/>
            <person name="Galac M."/>
        </authorList>
    </citation>
    <scope>NUCLEOTIDE SEQUENCE [LARGE SCALE GENOMIC DNA]</scope>
    <source>
        <strain evidence="1 2">EAF2021</strain>
    </source>
</reference>